<dbReference type="Proteomes" id="UP000436088">
    <property type="component" value="Unassembled WGS sequence"/>
</dbReference>
<proteinExistence type="predicted"/>
<dbReference type="AlphaFoldDB" id="A0A6A2WSW2"/>
<accession>A0A6A2WSW2</accession>
<name>A0A6A2WSW2_HIBSY</name>
<gene>
    <name evidence="1" type="ORF">F3Y22_tig00112801pilonHSYRG00111</name>
</gene>
<protein>
    <submittedName>
        <fullName evidence="1">Uncharacterized protein</fullName>
    </submittedName>
</protein>
<evidence type="ECO:0000313" key="2">
    <source>
        <dbReference type="Proteomes" id="UP000436088"/>
    </source>
</evidence>
<organism evidence="1 2">
    <name type="scientific">Hibiscus syriacus</name>
    <name type="common">Rose of Sharon</name>
    <dbReference type="NCBI Taxonomy" id="106335"/>
    <lineage>
        <taxon>Eukaryota</taxon>
        <taxon>Viridiplantae</taxon>
        <taxon>Streptophyta</taxon>
        <taxon>Embryophyta</taxon>
        <taxon>Tracheophyta</taxon>
        <taxon>Spermatophyta</taxon>
        <taxon>Magnoliopsida</taxon>
        <taxon>eudicotyledons</taxon>
        <taxon>Gunneridae</taxon>
        <taxon>Pentapetalae</taxon>
        <taxon>rosids</taxon>
        <taxon>malvids</taxon>
        <taxon>Malvales</taxon>
        <taxon>Malvaceae</taxon>
        <taxon>Malvoideae</taxon>
        <taxon>Hibiscus</taxon>
    </lineage>
</organism>
<keyword evidence="2" id="KW-1185">Reference proteome</keyword>
<comment type="caution">
    <text evidence="1">The sequence shown here is derived from an EMBL/GenBank/DDBJ whole genome shotgun (WGS) entry which is preliminary data.</text>
</comment>
<sequence>MLCNDGLLPFVSLDLMNNNQKNDISSNKNELRVSAYETVRKEEVATDDQLPVDVKKIWVMRFPRMVKLVNGHSHLHSRNSQLQQATFSQIVSWACEDMERLRTRSVHMHQLFDIAFELMASATDYFHESLNSSSRALLMANLDRSCTASSITGSVGIPVNNITGLTASTALVIVGSGLHAIVLQQKATNRAPEMGAYLWSIALSFTSFPDLARILSDLKLMYMDIVSKKHHPPTLGDEVWRLEKIGDHVVDPYPNHQQTMVRSFQQNAYLTDCSMEGYFPGEMQADGGNWEASRTYFNTVNENGVGINILKSNSEDDLTSPRSFIIGG</sequence>
<dbReference type="EMBL" id="VEPZ02001653">
    <property type="protein sequence ID" value="KAE8664313.1"/>
    <property type="molecule type" value="Genomic_DNA"/>
</dbReference>
<evidence type="ECO:0000313" key="1">
    <source>
        <dbReference type="EMBL" id="KAE8664313.1"/>
    </source>
</evidence>
<reference evidence="1" key="1">
    <citation type="submission" date="2019-09" db="EMBL/GenBank/DDBJ databases">
        <title>Draft genome information of white flower Hibiscus syriacus.</title>
        <authorList>
            <person name="Kim Y.-M."/>
        </authorList>
    </citation>
    <scope>NUCLEOTIDE SEQUENCE [LARGE SCALE GENOMIC DNA]</scope>
    <source>
        <strain evidence="1">YM2019G1</strain>
    </source>
</reference>